<dbReference type="Gene3D" id="2.60.120.560">
    <property type="entry name" value="Exo-inulinase, domain 1"/>
    <property type="match status" value="1"/>
</dbReference>
<keyword evidence="1" id="KW-0732">Signal</keyword>
<feature type="signal peptide" evidence="1">
    <location>
        <begin position="1"/>
        <end position="21"/>
    </location>
</feature>
<dbReference type="InterPro" id="IPR010496">
    <property type="entry name" value="AL/BT2_dom"/>
</dbReference>
<reference evidence="3" key="2">
    <citation type="journal article" date="2024" name="Antonie Van Leeuwenhoek">
        <title>Roseihalotalea indica gen. nov., sp. nov., a halophilic Bacteroidetes from mesopelagic Southwest Indian Ocean with higher carbohydrate metabolic potential.</title>
        <authorList>
            <person name="Chen B."/>
            <person name="Zhang M."/>
            <person name="Lin D."/>
            <person name="Ye J."/>
            <person name="Tang K."/>
        </authorList>
    </citation>
    <scope>NUCLEOTIDE SEQUENCE</scope>
    <source>
        <strain evidence="3">TK19036</strain>
    </source>
</reference>
<name>A0AA49JKG0_9BACT</name>
<accession>A0AA49JKG0</accession>
<gene>
    <name evidence="3" type="ORF">K4G66_16385</name>
</gene>
<organism evidence="3">
    <name type="scientific">Roseihalotalea indica</name>
    <dbReference type="NCBI Taxonomy" id="2867963"/>
    <lineage>
        <taxon>Bacteria</taxon>
        <taxon>Pseudomonadati</taxon>
        <taxon>Bacteroidota</taxon>
        <taxon>Cytophagia</taxon>
        <taxon>Cytophagales</taxon>
        <taxon>Catalimonadaceae</taxon>
        <taxon>Roseihalotalea</taxon>
    </lineage>
</organism>
<dbReference type="Pfam" id="PF06439">
    <property type="entry name" value="3keto-disac_hyd"/>
    <property type="match status" value="1"/>
</dbReference>
<reference evidence="3" key="1">
    <citation type="journal article" date="2023" name="Comput. Struct. Biotechnol. J.">
        <title>Discovery of a novel marine Bacteroidetes with a rich repertoire of carbohydrate-active enzymes.</title>
        <authorList>
            <person name="Chen B."/>
            <person name="Liu G."/>
            <person name="Chen Q."/>
            <person name="Wang H."/>
            <person name="Liu L."/>
            <person name="Tang K."/>
        </authorList>
    </citation>
    <scope>NUCLEOTIDE SEQUENCE</scope>
    <source>
        <strain evidence="3">TK19036</strain>
    </source>
</reference>
<sequence>MTQLSWSLLFGIILSPLLLQAQTSQSIPFTADRWEFSGEHTLEDYKGQSCVLLNNSQAYLTDVDFENGIIEYDIAFTEDRGFTGVMFRMQDKKNYEEYYMRAHQSGNPDAMQYTPVFNGVAGWQLYYGEGYGVPHHYRFQEWMHVKLVVSGSQMEVYIDNMSVPVLHAFELKREPAAGFLGLYTFVKEARFANFSYQTMDNPPIKSADQQRPSASAETITQWQVSSAFSQKLLDGQTTFPEALAKNLAWQPLESESTGTVNLAQISEVSDTTNTVIAKFTIEADRAQVKPLHFGYSDIATVYVNGTAVYEGQRIFNSRDYRYLGTIGYFDTLFLSLKKGKNEVWFAVTENFGGWGICARVSDFQGIAIAP</sequence>
<evidence type="ECO:0000259" key="2">
    <source>
        <dbReference type="Pfam" id="PF06439"/>
    </source>
</evidence>
<proteinExistence type="predicted"/>
<dbReference type="AlphaFoldDB" id="A0AA49JKG0"/>
<evidence type="ECO:0000256" key="1">
    <source>
        <dbReference type="SAM" id="SignalP"/>
    </source>
</evidence>
<feature type="chain" id="PRO_5041311304" evidence="1">
    <location>
        <begin position="22"/>
        <end position="370"/>
    </location>
</feature>
<protein>
    <submittedName>
        <fullName evidence="3">DUF1080 domain-containing protein</fullName>
    </submittedName>
</protein>
<evidence type="ECO:0000313" key="3">
    <source>
        <dbReference type="EMBL" id="WKN40271.1"/>
    </source>
</evidence>
<dbReference type="SMR" id="A0AA49JKG0"/>
<dbReference type="EMBL" id="CP120682">
    <property type="protein sequence ID" value="WKN40271.1"/>
    <property type="molecule type" value="Genomic_DNA"/>
</dbReference>
<feature type="domain" description="3-keto-alpha-glucoside-1,2-lyase/3-keto-2-hydroxy-glucal hydratase" evidence="2">
    <location>
        <begin position="54"/>
        <end position="194"/>
    </location>
</feature>
<dbReference type="GO" id="GO:0016787">
    <property type="term" value="F:hydrolase activity"/>
    <property type="evidence" value="ECO:0007669"/>
    <property type="project" value="InterPro"/>
</dbReference>